<dbReference type="Pfam" id="PF13927">
    <property type="entry name" value="Ig_3"/>
    <property type="match status" value="1"/>
</dbReference>
<dbReference type="InterPro" id="IPR050958">
    <property type="entry name" value="Cell_Adh-Cytoskel_Orgn"/>
</dbReference>
<dbReference type="GO" id="GO:0030424">
    <property type="term" value="C:axon"/>
    <property type="evidence" value="ECO:0007669"/>
    <property type="project" value="TreeGrafter"/>
</dbReference>
<dbReference type="FunFam" id="2.60.40.10:FF:000032">
    <property type="entry name" value="palladin isoform X1"/>
    <property type="match status" value="2"/>
</dbReference>
<dbReference type="GO" id="GO:0005886">
    <property type="term" value="C:plasma membrane"/>
    <property type="evidence" value="ECO:0007669"/>
    <property type="project" value="TreeGrafter"/>
</dbReference>
<feature type="domain" description="Ig-like" evidence="6">
    <location>
        <begin position="126"/>
        <end position="211"/>
    </location>
</feature>
<feature type="domain" description="Ig-like" evidence="6">
    <location>
        <begin position="217"/>
        <end position="308"/>
    </location>
</feature>
<dbReference type="InterPro" id="IPR013106">
    <property type="entry name" value="Ig_V-set"/>
</dbReference>
<keyword evidence="3" id="KW-0393">Immunoglobulin domain</keyword>
<dbReference type="PANTHER" id="PTHR45080">
    <property type="entry name" value="CONTACTIN 5"/>
    <property type="match status" value="1"/>
</dbReference>
<protein>
    <submittedName>
        <fullName evidence="9">Neural cell adhesion molecule 1</fullName>
    </submittedName>
</protein>
<evidence type="ECO:0000259" key="7">
    <source>
        <dbReference type="PROSITE" id="PS50853"/>
    </source>
</evidence>
<reference evidence="9" key="2">
    <citation type="submission" date="2025-08" db="UniProtKB">
        <authorList>
            <consortium name="RefSeq"/>
        </authorList>
    </citation>
    <scope>IDENTIFICATION</scope>
</reference>
<evidence type="ECO:0000256" key="2">
    <source>
        <dbReference type="ARBA" id="ARBA00023157"/>
    </source>
</evidence>
<dbReference type="AlphaFoldDB" id="A0A1S3HVW9"/>
<gene>
    <name evidence="9" type="primary">LOC106157948</name>
</gene>
<dbReference type="InParanoid" id="A0A1S3HVW9"/>
<sequence length="608" mass="65196">MGKGLLWRFTVGSMVLLGSILSTLAESPAQEVAVELGDDVQLNCSFPVTEGVIPSLNWQKQPKIIYVKEIAVHTDSRISLAADIPNGVYNLVISGTQLSDSGTYACVNQEGDAEEKLFSLKVQLRPTIEHFPEAPVTKVVGDGISLACNASGIPSPTITWRKGGTTIPSHVIFSQDGQILTIEEATETDSGSYECTAANGVGFPAVKTVIVNVQFPPEIVFINKSQVHTGTTRPLLLQCGTKGSPVPEIKWHLHGESIPTHFQVDTANVNQQYLSTLRVESLRGTDLGEYKCTAKNALGEAEAIVIVTGEPENVTITSNPEGPFSNEFTLTWTIKEYEPTIEYKLKLRTVNGTEAGPWVNSSIPAKSEEGSIEQQQSFTLEGLEPLMVYQVELVARNKFGESGVVEFTFKTAEAGKVRPSTTMSTTTTTTMPPPTTTTEMLQGSGSGKEDTNLYSNSTNITVQSSWEYELWGSGEVEASGEIDNMTLPEISSGEAEGDTVPTLVYVKEFAEVANTTNMGEEIIPVTKLEEPNSTASEPGASTPGGATKMTPEGTTMVPLTYGFSSTEDIQNTTATPKEPGKVRDVASSKIASISITIVTVTLATLLFS</sequence>
<keyword evidence="5" id="KW-0732">Signal</keyword>
<dbReference type="CDD" id="cd00096">
    <property type="entry name" value="Ig"/>
    <property type="match status" value="1"/>
</dbReference>
<dbReference type="SUPFAM" id="SSF49265">
    <property type="entry name" value="Fibronectin type III"/>
    <property type="match status" value="1"/>
</dbReference>
<name>A0A1S3HVW9_LINAN</name>
<dbReference type="SUPFAM" id="SSF48726">
    <property type="entry name" value="Immunoglobulin"/>
    <property type="match status" value="3"/>
</dbReference>
<dbReference type="SMART" id="SM00060">
    <property type="entry name" value="FN3"/>
    <property type="match status" value="1"/>
</dbReference>
<keyword evidence="2" id="KW-1015">Disulfide bond</keyword>
<dbReference type="InterPro" id="IPR003598">
    <property type="entry name" value="Ig_sub2"/>
</dbReference>
<dbReference type="InterPro" id="IPR003599">
    <property type="entry name" value="Ig_sub"/>
</dbReference>
<evidence type="ECO:0000256" key="5">
    <source>
        <dbReference type="SAM" id="SignalP"/>
    </source>
</evidence>
<keyword evidence="1" id="KW-0677">Repeat</keyword>
<dbReference type="InterPro" id="IPR036179">
    <property type="entry name" value="Ig-like_dom_sf"/>
</dbReference>
<dbReference type="InterPro" id="IPR013098">
    <property type="entry name" value="Ig_I-set"/>
</dbReference>
<evidence type="ECO:0000313" key="8">
    <source>
        <dbReference type="Proteomes" id="UP000085678"/>
    </source>
</evidence>
<accession>A0A1S3HVW9</accession>
<dbReference type="FunCoup" id="A0A1S3HVW9">
    <property type="interactions" value="3"/>
</dbReference>
<feature type="region of interest" description="Disordered" evidence="4">
    <location>
        <begin position="529"/>
        <end position="559"/>
    </location>
</feature>
<evidence type="ECO:0000313" key="9">
    <source>
        <dbReference type="RefSeq" id="XP_013389209.1"/>
    </source>
</evidence>
<dbReference type="GO" id="GO:0050808">
    <property type="term" value="P:synapse organization"/>
    <property type="evidence" value="ECO:0007669"/>
    <property type="project" value="TreeGrafter"/>
</dbReference>
<organism evidence="8 9">
    <name type="scientific">Lingula anatina</name>
    <name type="common">Brachiopod</name>
    <name type="synonym">Lingula unguis</name>
    <dbReference type="NCBI Taxonomy" id="7574"/>
    <lineage>
        <taxon>Eukaryota</taxon>
        <taxon>Metazoa</taxon>
        <taxon>Spiralia</taxon>
        <taxon>Lophotrochozoa</taxon>
        <taxon>Brachiopoda</taxon>
        <taxon>Linguliformea</taxon>
        <taxon>Lingulata</taxon>
        <taxon>Lingulida</taxon>
        <taxon>Linguloidea</taxon>
        <taxon>Lingulidae</taxon>
        <taxon>Lingula</taxon>
    </lineage>
</organism>
<dbReference type="Gene3D" id="2.60.40.10">
    <property type="entry name" value="Immunoglobulins"/>
    <property type="match status" value="4"/>
</dbReference>
<dbReference type="InterPro" id="IPR036116">
    <property type="entry name" value="FN3_sf"/>
</dbReference>
<dbReference type="Pfam" id="PF00041">
    <property type="entry name" value="fn3"/>
    <property type="match status" value="1"/>
</dbReference>
<dbReference type="GO" id="GO:0007156">
    <property type="term" value="P:homophilic cell adhesion via plasma membrane adhesion molecules"/>
    <property type="evidence" value="ECO:0007669"/>
    <property type="project" value="TreeGrafter"/>
</dbReference>
<proteinExistence type="predicted"/>
<dbReference type="SMART" id="SM00408">
    <property type="entry name" value="IGc2"/>
    <property type="match status" value="3"/>
</dbReference>
<dbReference type="KEGG" id="lak:106157948"/>
<evidence type="ECO:0000256" key="4">
    <source>
        <dbReference type="SAM" id="MobiDB-lite"/>
    </source>
</evidence>
<dbReference type="CDD" id="cd00063">
    <property type="entry name" value="FN3"/>
    <property type="match status" value="1"/>
</dbReference>
<feature type="signal peptide" evidence="5">
    <location>
        <begin position="1"/>
        <end position="25"/>
    </location>
</feature>
<dbReference type="OrthoDB" id="6286928at2759"/>
<dbReference type="InterPro" id="IPR013783">
    <property type="entry name" value="Ig-like_fold"/>
</dbReference>
<dbReference type="RefSeq" id="XP_013389209.1">
    <property type="nucleotide sequence ID" value="XM_013533755.2"/>
</dbReference>
<dbReference type="Pfam" id="PF07679">
    <property type="entry name" value="I-set"/>
    <property type="match status" value="1"/>
</dbReference>
<feature type="domain" description="Fibronectin type-III" evidence="7">
    <location>
        <begin position="310"/>
        <end position="414"/>
    </location>
</feature>
<dbReference type="InterPro" id="IPR007110">
    <property type="entry name" value="Ig-like_dom"/>
</dbReference>
<reference evidence="9" key="1">
    <citation type="journal article" date="2015" name="Nat. Commun.">
        <title>The Lingula genome provides insights into brachiopod evolution and the origin of phosphate biomineralization.</title>
        <authorList>
            <person name="Luo Y.J."/>
            <person name="Takeuchi T."/>
            <person name="Koyanagi R."/>
            <person name="Yamada L."/>
            <person name="Kanda M."/>
            <person name="Khalturina M."/>
            <person name="Fujie M."/>
            <person name="Yamasaki S.I."/>
            <person name="Endo K."/>
            <person name="Satoh N."/>
        </authorList>
    </citation>
    <scope>NUCLEOTIDE SEQUENCE</scope>
</reference>
<dbReference type="SMART" id="SM00409">
    <property type="entry name" value="IG"/>
    <property type="match status" value="3"/>
</dbReference>
<evidence type="ECO:0000256" key="3">
    <source>
        <dbReference type="ARBA" id="ARBA00023319"/>
    </source>
</evidence>
<dbReference type="GeneID" id="106157948"/>
<dbReference type="PROSITE" id="PS50853">
    <property type="entry name" value="FN3"/>
    <property type="match status" value="1"/>
</dbReference>
<dbReference type="PROSITE" id="PS50835">
    <property type="entry name" value="IG_LIKE"/>
    <property type="match status" value="3"/>
</dbReference>
<feature type="chain" id="PRO_5010193423" evidence="5">
    <location>
        <begin position="26"/>
        <end position="608"/>
    </location>
</feature>
<dbReference type="Proteomes" id="UP000085678">
    <property type="component" value="Unplaced"/>
</dbReference>
<dbReference type="GO" id="GO:0008046">
    <property type="term" value="F:axon guidance receptor activity"/>
    <property type="evidence" value="ECO:0007669"/>
    <property type="project" value="TreeGrafter"/>
</dbReference>
<dbReference type="PANTHER" id="PTHR45080:SF33">
    <property type="entry name" value="IG-LIKE DOMAIN-CONTAINING PROTEIN"/>
    <property type="match status" value="1"/>
</dbReference>
<dbReference type="STRING" id="7574.A0A1S3HVW9"/>
<dbReference type="InterPro" id="IPR003961">
    <property type="entry name" value="FN3_dom"/>
</dbReference>
<keyword evidence="8" id="KW-1185">Reference proteome</keyword>
<evidence type="ECO:0000259" key="6">
    <source>
        <dbReference type="PROSITE" id="PS50835"/>
    </source>
</evidence>
<dbReference type="GO" id="GO:0043025">
    <property type="term" value="C:neuronal cell body"/>
    <property type="evidence" value="ECO:0007669"/>
    <property type="project" value="TreeGrafter"/>
</dbReference>
<dbReference type="Pfam" id="PF07686">
    <property type="entry name" value="V-set"/>
    <property type="match status" value="1"/>
</dbReference>
<evidence type="ECO:0000256" key="1">
    <source>
        <dbReference type="ARBA" id="ARBA00022737"/>
    </source>
</evidence>
<feature type="domain" description="Ig-like" evidence="6">
    <location>
        <begin position="22"/>
        <end position="119"/>
    </location>
</feature>